<dbReference type="HAMAP" id="MF_01008">
    <property type="entry name" value="MraZ"/>
    <property type="match status" value="1"/>
</dbReference>
<dbReference type="Pfam" id="PF02381">
    <property type="entry name" value="MraZ"/>
    <property type="match status" value="2"/>
</dbReference>
<dbReference type="GO" id="GO:2000143">
    <property type="term" value="P:negative regulation of DNA-templated transcription initiation"/>
    <property type="evidence" value="ECO:0007669"/>
    <property type="project" value="TreeGrafter"/>
</dbReference>
<dbReference type="OrthoDB" id="9807753at2"/>
<feature type="domain" description="SpoVT-AbrB" evidence="8">
    <location>
        <begin position="6"/>
        <end position="52"/>
    </location>
</feature>
<dbReference type="InterPro" id="IPR037914">
    <property type="entry name" value="SpoVT-AbrB_sf"/>
</dbReference>
<dbReference type="PROSITE" id="PS51740">
    <property type="entry name" value="SPOVT_ABRB"/>
    <property type="match status" value="2"/>
</dbReference>
<sequence>MYFRGRSHRSLDNKGRVMLPTAFRDILLSRSEGGNLVLTTYDRCVMGYPLPDWEEFEQKFHRLKNPSLKLRHFRRLVIGGAEEIVVDKQGRIRIPADHVAYGGLQKDIVIVGQGSKFEIWDKTRFEDLMTLNFDDVADELTESGIDFPI</sequence>
<dbReference type="RefSeq" id="WP_066852219.1">
    <property type="nucleotide sequence ID" value="NZ_JXMS01000003.1"/>
</dbReference>
<dbReference type="AlphaFoldDB" id="A0A1B7XL18"/>
<dbReference type="GO" id="GO:0000976">
    <property type="term" value="F:transcription cis-regulatory region binding"/>
    <property type="evidence" value="ECO:0007669"/>
    <property type="project" value="TreeGrafter"/>
</dbReference>
<evidence type="ECO:0000259" key="8">
    <source>
        <dbReference type="PROSITE" id="PS51740"/>
    </source>
</evidence>
<organism evidence="9 10">
    <name type="scientific">Halodesulfovibrio spirochaetisodalis</name>
    <dbReference type="NCBI Taxonomy" id="1560234"/>
    <lineage>
        <taxon>Bacteria</taxon>
        <taxon>Pseudomonadati</taxon>
        <taxon>Thermodesulfobacteriota</taxon>
        <taxon>Desulfovibrionia</taxon>
        <taxon>Desulfovibrionales</taxon>
        <taxon>Desulfovibrionaceae</taxon>
        <taxon>Halodesulfovibrio</taxon>
    </lineage>
</organism>
<dbReference type="Gene3D" id="3.40.1550.20">
    <property type="entry name" value="Transcriptional regulator MraZ domain"/>
    <property type="match status" value="1"/>
</dbReference>
<keyword evidence="5 7" id="KW-0238">DNA-binding</keyword>
<dbReference type="InterPro" id="IPR038619">
    <property type="entry name" value="MraZ_sf"/>
</dbReference>
<accession>A0A1B7XL18</accession>
<evidence type="ECO:0000313" key="10">
    <source>
        <dbReference type="Proteomes" id="UP000091979"/>
    </source>
</evidence>
<keyword evidence="9" id="KW-0131">Cell cycle</keyword>
<dbReference type="InterPro" id="IPR020603">
    <property type="entry name" value="MraZ_dom"/>
</dbReference>
<dbReference type="GO" id="GO:0003700">
    <property type="term" value="F:DNA-binding transcription factor activity"/>
    <property type="evidence" value="ECO:0007669"/>
    <property type="project" value="UniProtKB-UniRule"/>
</dbReference>
<keyword evidence="6 7" id="KW-0804">Transcription</keyword>
<keyword evidence="10" id="KW-1185">Reference proteome</keyword>
<evidence type="ECO:0000313" key="9">
    <source>
        <dbReference type="EMBL" id="OBQ56210.1"/>
    </source>
</evidence>
<dbReference type="GO" id="GO:0005737">
    <property type="term" value="C:cytoplasm"/>
    <property type="evidence" value="ECO:0007669"/>
    <property type="project" value="UniProtKB-UniRule"/>
</dbReference>
<dbReference type="STRING" id="1560234.SP90_02505"/>
<dbReference type="PANTHER" id="PTHR34701:SF1">
    <property type="entry name" value="TRANSCRIPTIONAL REGULATOR MRAZ"/>
    <property type="match status" value="1"/>
</dbReference>
<dbReference type="PATRIC" id="fig|1560234.3.peg.1953"/>
<evidence type="ECO:0000256" key="1">
    <source>
        <dbReference type="ARBA" id="ARBA00013860"/>
    </source>
</evidence>
<dbReference type="GO" id="GO:0009295">
    <property type="term" value="C:nucleoid"/>
    <property type="evidence" value="ECO:0007669"/>
    <property type="project" value="UniProtKB-SubCell"/>
</dbReference>
<reference evidence="9 10" key="1">
    <citation type="submission" date="2015-01" db="EMBL/GenBank/DDBJ databases">
        <title>Desulfovibrio sp. JC271 draft genome sequence.</title>
        <authorList>
            <person name="Shivani Y."/>
            <person name="Subhash Y."/>
            <person name="Sasikala C."/>
            <person name="Ramana C.V."/>
        </authorList>
    </citation>
    <scope>NUCLEOTIDE SEQUENCE [LARGE SCALE GENOMIC DNA]</scope>
    <source>
        <strain evidence="9 10">JC271</strain>
    </source>
</reference>
<keyword evidence="2 7" id="KW-0963">Cytoplasm</keyword>
<dbReference type="EMBL" id="JXMS01000003">
    <property type="protein sequence ID" value="OBQ56210.1"/>
    <property type="molecule type" value="Genomic_DNA"/>
</dbReference>
<keyword evidence="4 7" id="KW-0805">Transcription regulation</keyword>
<dbReference type="GO" id="GO:0051301">
    <property type="term" value="P:cell division"/>
    <property type="evidence" value="ECO:0007669"/>
    <property type="project" value="UniProtKB-KW"/>
</dbReference>
<evidence type="ECO:0000256" key="3">
    <source>
        <dbReference type="ARBA" id="ARBA00022737"/>
    </source>
</evidence>
<dbReference type="SUPFAM" id="SSF89447">
    <property type="entry name" value="AbrB/MazE/MraZ-like"/>
    <property type="match status" value="1"/>
</dbReference>
<comment type="subcellular location">
    <subcellularLocation>
        <location evidence="7">Cytoplasm</location>
        <location evidence="7">Nucleoid</location>
    </subcellularLocation>
</comment>
<dbReference type="NCBIfam" id="TIGR00242">
    <property type="entry name" value="division/cell wall cluster transcriptional repressor MraZ"/>
    <property type="match status" value="1"/>
</dbReference>
<dbReference type="InterPro" id="IPR007159">
    <property type="entry name" value="SpoVT-AbrB_dom"/>
</dbReference>
<dbReference type="Proteomes" id="UP000091979">
    <property type="component" value="Unassembled WGS sequence"/>
</dbReference>
<dbReference type="InterPro" id="IPR035642">
    <property type="entry name" value="MraZ_N"/>
</dbReference>
<comment type="caution">
    <text evidence="9">The sequence shown here is derived from an EMBL/GenBank/DDBJ whole genome shotgun (WGS) entry which is preliminary data.</text>
</comment>
<evidence type="ECO:0000256" key="6">
    <source>
        <dbReference type="ARBA" id="ARBA00023163"/>
    </source>
</evidence>
<comment type="subunit">
    <text evidence="7">Forms oligomers.</text>
</comment>
<dbReference type="CDD" id="cd16321">
    <property type="entry name" value="MraZ_C"/>
    <property type="match status" value="1"/>
</dbReference>
<dbReference type="PANTHER" id="PTHR34701">
    <property type="entry name" value="TRANSCRIPTIONAL REGULATOR MRAZ"/>
    <property type="match status" value="1"/>
</dbReference>
<evidence type="ECO:0000256" key="5">
    <source>
        <dbReference type="ARBA" id="ARBA00023125"/>
    </source>
</evidence>
<evidence type="ECO:0000256" key="7">
    <source>
        <dbReference type="HAMAP-Rule" id="MF_01008"/>
    </source>
</evidence>
<dbReference type="CDD" id="cd16320">
    <property type="entry name" value="MraZ_N"/>
    <property type="match status" value="1"/>
</dbReference>
<evidence type="ECO:0000256" key="4">
    <source>
        <dbReference type="ARBA" id="ARBA00023015"/>
    </source>
</evidence>
<gene>
    <name evidence="7" type="primary">mraZ</name>
    <name evidence="9" type="ORF">SP90_02505</name>
</gene>
<name>A0A1B7XL18_9BACT</name>
<comment type="similarity">
    <text evidence="7">Belongs to the MraZ family.</text>
</comment>
<dbReference type="InterPro" id="IPR035644">
    <property type="entry name" value="MraZ_C"/>
</dbReference>
<feature type="domain" description="SpoVT-AbrB" evidence="8">
    <location>
        <begin position="81"/>
        <end position="124"/>
    </location>
</feature>
<proteinExistence type="inferred from homology"/>
<keyword evidence="3" id="KW-0677">Repeat</keyword>
<protein>
    <recommendedName>
        <fullName evidence="1 7">Transcriptional regulator MraZ</fullName>
    </recommendedName>
</protein>
<keyword evidence="9" id="KW-0132">Cell division</keyword>
<evidence type="ECO:0000256" key="2">
    <source>
        <dbReference type="ARBA" id="ARBA00022490"/>
    </source>
</evidence>
<dbReference type="InterPro" id="IPR003444">
    <property type="entry name" value="MraZ"/>
</dbReference>